<dbReference type="PANTHER" id="PTHR13789:SF147">
    <property type="entry name" value="PUTATIVE (AFU_ORTHOLOGUE AFUA_2G01950)-RELATED"/>
    <property type="match status" value="1"/>
</dbReference>
<evidence type="ECO:0000259" key="7">
    <source>
        <dbReference type="Pfam" id="PF01494"/>
    </source>
</evidence>
<dbReference type="InterPro" id="IPR002938">
    <property type="entry name" value="FAD-bd"/>
</dbReference>
<reference evidence="8" key="1">
    <citation type="journal article" date="2020" name="Stud. Mycol.">
        <title>101 Dothideomycetes genomes: a test case for predicting lifestyles and emergence of pathogens.</title>
        <authorList>
            <person name="Haridas S."/>
            <person name="Albert R."/>
            <person name="Binder M."/>
            <person name="Bloem J."/>
            <person name="Labutti K."/>
            <person name="Salamov A."/>
            <person name="Andreopoulos B."/>
            <person name="Baker S."/>
            <person name="Barry K."/>
            <person name="Bills G."/>
            <person name="Bluhm B."/>
            <person name="Cannon C."/>
            <person name="Castanera R."/>
            <person name="Culley D."/>
            <person name="Daum C."/>
            <person name="Ezra D."/>
            <person name="Gonzalez J."/>
            <person name="Henrissat B."/>
            <person name="Kuo A."/>
            <person name="Liang C."/>
            <person name="Lipzen A."/>
            <person name="Lutzoni F."/>
            <person name="Magnuson J."/>
            <person name="Mondo S."/>
            <person name="Nolan M."/>
            <person name="Ohm R."/>
            <person name="Pangilinan J."/>
            <person name="Park H.-J."/>
            <person name="Ramirez L."/>
            <person name="Alfaro M."/>
            <person name="Sun H."/>
            <person name="Tritt A."/>
            <person name="Yoshinaga Y."/>
            <person name="Zwiers L.-H."/>
            <person name="Turgeon B."/>
            <person name="Goodwin S."/>
            <person name="Spatafora J."/>
            <person name="Crous P."/>
            <person name="Grigoriev I."/>
        </authorList>
    </citation>
    <scope>NUCLEOTIDE SEQUENCE</scope>
    <source>
        <strain evidence="8">Tuck. ex Michener</strain>
    </source>
</reference>
<dbReference type="SUPFAM" id="SSF51905">
    <property type="entry name" value="FAD/NAD(P)-binding domain"/>
    <property type="match status" value="1"/>
</dbReference>
<evidence type="ECO:0000313" key="9">
    <source>
        <dbReference type="Proteomes" id="UP000800092"/>
    </source>
</evidence>
<feature type="domain" description="FAD-binding" evidence="7">
    <location>
        <begin position="11"/>
        <end position="353"/>
    </location>
</feature>
<dbReference type="InterPro" id="IPR050493">
    <property type="entry name" value="FAD-dep_Monooxygenase_BioMet"/>
</dbReference>
<dbReference type="EMBL" id="ML991781">
    <property type="protein sequence ID" value="KAF2237158.1"/>
    <property type="molecule type" value="Genomic_DNA"/>
</dbReference>
<name>A0A6A6HH44_VIRVR</name>
<keyword evidence="9" id="KW-1185">Reference proteome</keyword>
<keyword evidence="6" id="KW-1133">Transmembrane helix</keyword>
<dbReference type="Proteomes" id="UP000800092">
    <property type="component" value="Unassembled WGS sequence"/>
</dbReference>
<dbReference type="Pfam" id="PF01494">
    <property type="entry name" value="FAD_binding_3"/>
    <property type="match status" value="1"/>
</dbReference>
<proteinExistence type="inferred from homology"/>
<keyword evidence="6" id="KW-0812">Transmembrane</keyword>
<dbReference type="PRINTS" id="PR00420">
    <property type="entry name" value="RNGMNOXGNASE"/>
</dbReference>
<evidence type="ECO:0000256" key="2">
    <source>
        <dbReference type="ARBA" id="ARBA00022630"/>
    </source>
</evidence>
<keyword evidence="3" id="KW-0274">FAD</keyword>
<dbReference type="GO" id="GO:0071949">
    <property type="term" value="F:FAD binding"/>
    <property type="evidence" value="ECO:0007669"/>
    <property type="project" value="InterPro"/>
</dbReference>
<feature type="transmembrane region" description="Helical" evidence="6">
    <location>
        <begin position="9"/>
        <end position="27"/>
    </location>
</feature>
<keyword evidence="6" id="KW-0472">Membrane</keyword>
<evidence type="ECO:0000313" key="8">
    <source>
        <dbReference type="EMBL" id="KAF2237158.1"/>
    </source>
</evidence>
<gene>
    <name evidence="8" type="ORF">EV356DRAFT_511883</name>
</gene>
<keyword evidence="2" id="KW-0285">Flavoprotein</keyword>
<evidence type="ECO:0000256" key="4">
    <source>
        <dbReference type="ARBA" id="ARBA00023002"/>
    </source>
</evidence>
<organism evidence="8 9">
    <name type="scientific">Viridothelium virens</name>
    <name type="common">Speckled blister lichen</name>
    <name type="synonym">Trypethelium virens</name>
    <dbReference type="NCBI Taxonomy" id="1048519"/>
    <lineage>
        <taxon>Eukaryota</taxon>
        <taxon>Fungi</taxon>
        <taxon>Dikarya</taxon>
        <taxon>Ascomycota</taxon>
        <taxon>Pezizomycotina</taxon>
        <taxon>Dothideomycetes</taxon>
        <taxon>Dothideomycetes incertae sedis</taxon>
        <taxon>Trypetheliales</taxon>
        <taxon>Trypetheliaceae</taxon>
        <taxon>Viridothelium</taxon>
    </lineage>
</organism>
<evidence type="ECO:0000256" key="3">
    <source>
        <dbReference type="ARBA" id="ARBA00022827"/>
    </source>
</evidence>
<dbReference type="PANTHER" id="PTHR13789">
    <property type="entry name" value="MONOOXYGENASE"/>
    <property type="match status" value="1"/>
</dbReference>
<comment type="similarity">
    <text evidence="1">Belongs to the paxM FAD-dependent monooxygenase family.</text>
</comment>
<dbReference type="InterPro" id="IPR036188">
    <property type="entry name" value="FAD/NAD-bd_sf"/>
</dbReference>
<dbReference type="Gene3D" id="3.50.50.60">
    <property type="entry name" value="FAD/NAD(P)-binding domain"/>
    <property type="match status" value="1"/>
</dbReference>
<evidence type="ECO:0000256" key="1">
    <source>
        <dbReference type="ARBA" id="ARBA00007992"/>
    </source>
</evidence>
<sequence>MPQDARRDIRLIIVGAGLVGLAAAIGFRKSQFQVTVLERVEEFSTKSAGITAPPNAASVLRVLGVLDELEAIAYQPNHFSVRSYSDGTVLARESKPSFLALHRATFHRILLEKAKSLGAEIKLGVVISKIDFQTPTVFLSNGDIYRGDLILGADGQDSQCRQLMLGRPERAMHGGRQFFAMDIEQSKLLKDDELREFVDPPAMNFWLGPHSHAVVFPLREDGLVHIIGSLLEDPDGPIRAKPRPLDMDELREQFVDWHPQLRRVFDLAPGGVKWSLTTTPYLTQWTHPDGKFGLIGDAAHAMLPFFGQGAAQGIEDVMVLTQLFARLTHKEQIPDFLTIFGDLRVPRAMRVKDKVDELRMLMTMPNGDMQRERDRQLREYAEKPFSGYPLPWMDPDFNNWIYSYDIPKEIAQAWEKYTKGLWPKTRGSWKILLST</sequence>
<keyword evidence="4" id="KW-0560">Oxidoreductase</keyword>
<dbReference type="AlphaFoldDB" id="A0A6A6HH44"/>
<dbReference type="OrthoDB" id="16820at2759"/>
<keyword evidence="5" id="KW-0503">Monooxygenase</keyword>
<evidence type="ECO:0000256" key="6">
    <source>
        <dbReference type="SAM" id="Phobius"/>
    </source>
</evidence>
<accession>A0A6A6HH44</accession>
<dbReference type="GO" id="GO:0004497">
    <property type="term" value="F:monooxygenase activity"/>
    <property type="evidence" value="ECO:0007669"/>
    <property type="project" value="UniProtKB-KW"/>
</dbReference>
<protein>
    <submittedName>
        <fullName evidence="8">FAD/NAD(P)-binding domain-containing protein</fullName>
    </submittedName>
</protein>
<evidence type="ECO:0000256" key="5">
    <source>
        <dbReference type="ARBA" id="ARBA00023033"/>
    </source>
</evidence>